<evidence type="ECO:0000313" key="4">
    <source>
        <dbReference type="EMBL" id="AJA51470.1"/>
    </source>
</evidence>
<protein>
    <submittedName>
        <fullName evidence="5">Lipoprotein LpqB, GerMN domain-containing protein</fullName>
    </submittedName>
    <submittedName>
        <fullName evidence="4">Sporulation and spore germination</fullName>
    </submittedName>
</protein>
<dbReference type="Pfam" id="PF10646">
    <property type="entry name" value="Germane"/>
    <property type="match status" value="1"/>
</dbReference>
<name>A0A0H3J3R1_CLOPA</name>
<dbReference type="SMART" id="SM00909">
    <property type="entry name" value="Germane"/>
    <property type="match status" value="1"/>
</dbReference>
<dbReference type="KEGG" id="cpat:CLPA_c14030"/>
<feature type="chain" id="PRO_5033224320" evidence="2">
    <location>
        <begin position="28"/>
        <end position="381"/>
    </location>
</feature>
<proteinExistence type="predicted"/>
<dbReference type="Proteomes" id="UP000030905">
    <property type="component" value="Chromosome"/>
</dbReference>
<dbReference type="GeneID" id="93073578"/>
<gene>
    <name evidence="4" type="ORF">CLPA_c14030</name>
    <name evidence="5" type="ORF">CP6013_01771</name>
</gene>
<dbReference type="EMBL" id="JPGY02000001">
    <property type="protein sequence ID" value="KRU12523.1"/>
    <property type="molecule type" value="Genomic_DNA"/>
</dbReference>
<evidence type="ECO:0000256" key="1">
    <source>
        <dbReference type="SAM" id="MobiDB-lite"/>
    </source>
</evidence>
<reference evidence="4 7" key="1">
    <citation type="journal article" date="2015" name="Genome Announc.">
        <title>Complete Genome Sequence of the Nitrogen-Fixing and Solvent-Producing Clostridium pasteurianum DSM 525.</title>
        <authorList>
            <person name="Poehlein A."/>
            <person name="Grosse-Honebrink A."/>
            <person name="Zhang Y."/>
            <person name="Minton N.P."/>
            <person name="Daniel R."/>
        </authorList>
    </citation>
    <scope>NUCLEOTIDE SEQUENCE [LARGE SCALE GENOMIC DNA]</scope>
    <source>
        <strain evidence="4">DSM 525</strain>
        <strain evidence="7">DSM 525 / ATCC 6013</strain>
    </source>
</reference>
<reference evidence="5" key="2">
    <citation type="submission" date="2015-10" db="EMBL/GenBank/DDBJ databases">
        <title>Improved Draft Genome Sequence of Clostridium pasteurianum Strain ATCC 6013 (DSM 525) Using a Hybrid Next-Generation Sequencing Approach.</title>
        <authorList>
            <person name="Pyne M.E."/>
            <person name="Utturkar S.M."/>
            <person name="Brown S.D."/>
            <person name="Moo-Young M."/>
            <person name="Chung D.A."/>
            <person name="Chou P.C."/>
        </authorList>
    </citation>
    <scope>NUCLEOTIDE SEQUENCE</scope>
    <source>
        <strain evidence="5">ATCC 6013</strain>
    </source>
</reference>
<dbReference type="eggNOG" id="COG5401">
    <property type="taxonomic scope" value="Bacteria"/>
</dbReference>
<keyword evidence="2" id="KW-0732">Signal</keyword>
<dbReference type="PROSITE" id="PS51257">
    <property type="entry name" value="PROKAR_LIPOPROTEIN"/>
    <property type="match status" value="1"/>
</dbReference>
<feature type="region of interest" description="Disordered" evidence="1">
    <location>
        <begin position="31"/>
        <end position="58"/>
    </location>
</feature>
<dbReference type="EMBL" id="CP009268">
    <property type="protein sequence ID" value="AJA51470.1"/>
    <property type="molecule type" value="Genomic_DNA"/>
</dbReference>
<dbReference type="Proteomes" id="UP000028042">
    <property type="component" value="Unassembled WGS sequence"/>
</dbReference>
<evidence type="ECO:0000313" key="7">
    <source>
        <dbReference type="Proteomes" id="UP000030905"/>
    </source>
</evidence>
<dbReference type="InterPro" id="IPR019606">
    <property type="entry name" value="GerMN"/>
</dbReference>
<dbReference type="AlphaFoldDB" id="A0A0H3J3R1"/>
<evidence type="ECO:0000256" key="2">
    <source>
        <dbReference type="SAM" id="SignalP"/>
    </source>
</evidence>
<sequence length="381" mass="42603">MKVYKTAFKFCTFFIVSVILLTSCSKAANNTNNSNINNTTKNSSENKVNTNNITTSDNNASNNISNKYTIKNYYPFKKDLRLSYEGTGNEFASKEVYVDFIKSNKIQLRNINAGTTLGQVLQYENGQLTLVYSRGEFYYRDDLTSLQSNTKEILLKEPLQKGTSWSLPDGRKRSITSTDASVDTPSGKYKALEVTTSGNNSTTKDYYALNTGLVKTVFTSEGSTVTTSLKGIINDSAVTQTIKFYYPKMTDTDVAIMSKKSTVNLKTNDDIKNIFQTNFRKTSITDAKPLMSNNTKINKLYLNDSEKVVYVDFSKEFITKMNAGSSMESGILTSVVNTLGDYFNVNEVRLTVDGKEYASGHIAMKKGENFKVNYNEVTEVK</sequence>
<evidence type="ECO:0000313" key="5">
    <source>
        <dbReference type="EMBL" id="KRU12523.1"/>
    </source>
</evidence>
<keyword evidence="7" id="KW-1185">Reference proteome</keyword>
<evidence type="ECO:0000313" key="6">
    <source>
        <dbReference type="Proteomes" id="UP000028042"/>
    </source>
</evidence>
<feature type="compositionally biased region" description="Low complexity" evidence="1">
    <location>
        <begin position="31"/>
        <end position="52"/>
    </location>
</feature>
<dbReference type="PATRIC" id="fig|1262449.3.peg.3843"/>
<accession>A0A0H3J3R1</accession>
<dbReference type="RefSeq" id="WP_003447927.1">
    <property type="nucleotide sequence ID" value="NZ_ANZB01000018.1"/>
</dbReference>
<feature type="domain" description="GerMN" evidence="3">
    <location>
        <begin position="271"/>
        <end position="361"/>
    </location>
</feature>
<reference evidence="5 6" key="3">
    <citation type="journal article" name="Genome Announc.">
        <title>Improved Draft Genome Sequence of Clostridium pasteurianum Strain ATCC 6013 (DSM 525) Using a Hybrid Next-Generation Sequencing Approach.</title>
        <authorList>
            <person name="Pyne M.E."/>
            <person name="Utturkar S."/>
            <person name="Brown S.D."/>
            <person name="Moo-Young M."/>
            <person name="Chung D.A."/>
            <person name="Chou C.P."/>
        </authorList>
    </citation>
    <scope>NUCLEOTIDE SEQUENCE [LARGE SCALE GENOMIC DNA]</scope>
    <source>
        <strain evidence="5 6">ATCC 6013</strain>
    </source>
</reference>
<feature type="signal peptide" evidence="2">
    <location>
        <begin position="1"/>
        <end position="27"/>
    </location>
</feature>
<evidence type="ECO:0000259" key="3">
    <source>
        <dbReference type="SMART" id="SM00909"/>
    </source>
</evidence>
<keyword evidence="5" id="KW-0449">Lipoprotein</keyword>
<dbReference type="KEGG" id="cpae:CPAST_c14030"/>
<organism evidence="4 7">
    <name type="scientific">Clostridium pasteurianum DSM 525 = ATCC 6013</name>
    <dbReference type="NCBI Taxonomy" id="1262449"/>
    <lineage>
        <taxon>Bacteria</taxon>
        <taxon>Bacillati</taxon>
        <taxon>Bacillota</taxon>
        <taxon>Clostridia</taxon>
        <taxon>Eubacteriales</taxon>
        <taxon>Clostridiaceae</taxon>
        <taxon>Clostridium</taxon>
    </lineage>
</organism>